<dbReference type="GeneID" id="93093845"/>
<dbReference type="AlphaFoldDB" id="A0A087C0A9"/>
<sequence>MTLQQLNDLDLDALRNQLGDQFTGQADNLKAAWRDVAKTAQAKNPLPLSQQDKEHVGSALVAFAVTSVLMVFVFLFYRAIVKSGVKAALNEHHDEMVREWSRHRERDDAGSDYTDEEPDDPND</sequence>
<feature type="region of interest" description="Disordered" evidence="1">
    <location>
        <begin position="96"/>
        <end position="123"/>
    </location>
</feature>
<evidence type="ECO:0000256" key="1">
    <source>
        <dbReference type="SAM" id="MobiDB-lite"/>
    </source>
</evidence>
<dbReference type="eggNOG" id="ENOG50324PX">
    <property type="taxonomic scope" value="Bacteria"/>
</dbReference>
<accession>A0A087C0A9</accession>
<evidence type="ECO:0000313" key="4">
    <source>
        <dbReference type="Proteomes" id="UP000029082"/>
    </source>
</evidence>
<dbReference type="RefSeq" id="WP_033511451.1">
    <property type="nucleotide sequence ID" value="NZ_JDUO01000002.1"/>
</dbReference>
<feature type="transmembrane region" description="Helical" evidence="2">
    <location>
        <begin position="56"/>
        <end position="77"/>
    </location>
</feature>
<keyword evidence="2" id="KW-0812">Transmembrane</keyword>
<organism evidence="3 4">
    <name type="scientific">Bifidobacterium mongoliense DSM 21395</name>
    <dbReference type="NCBI Taxonomy" id="1437603"/>
    <lineage>
        <taxon>Bacteria</taxon>
        <taxon>Bacillati</taxon>
        <taxon>Actinomycetota</taxon>
        <taxon>Actinomycetes</taxon>
        <taxon>Bifidobacteriales</taxon>
        <taxon>Bifidobacteriaceae</taxon>
        <taxon>Bifidobacterium</taxon>
    </lineage>
</organism>
<comment type="caution">
    <text evidence="3">The sequence shown here is derived from an EMBL/GenBank/DDBJ whole genome shotgun (WGS) entry which is preliminary data.</text>
</comment>
<keyword evidence="2" id="KW-1133">Transmembrane helix</keyword>
<reference evidence="3 4" key="1">
    <citation type="submission" date="2014-03" db="EMBL/GenBank/DDBJ databases">
        <title>Genomics of Bifidobacteria.</title>
        <authorList>
            <person name="Ventura M."/>
            <person name="Milani C."/>
            <person name="Lugli G.A."/>
        </authorList>
    </citation>
    <scope>NUCLEOTIDE SEQUENCE [LARGE SCALE GENOMIC DNA]</scope>
    <source>
        <strain evidence="3 4">DSM 21395</strain>
    </source>
</reference>
<gene>
    <name evidence="3" type="ORF">BMON_0845</name>
</gene>
<dbReference type="EMBL" id="JGZE01000012">
    <property type="protein sequence ID" value="KFI76709.1"/>
    <property type="molecule type" value="Genomic_DNA"/>
</dbReference>
<proteinExistence type="predicted"/>
<feature type="compositionally biased region" description="Acidic residues" evidence="1">
    <location>
        <begin position="113"/>
        <end position="123"/>
    </location>
</feature>
<name>A0A087C0A9_9BIFI</name>
<dbReference type="OrthoDB" id="9969961at2"/>
<protein>
    <submittedName>
        <fullName evidence="3">Uncharacterized protein</fullName>
    </submittedName>
</protein>
<feature type="compositionally biased region" description="Basic and acidic residues" evidence="1">
    <location>
        <begin position="96"/>
        <end position="109"/>
    </location>
</feature>
<evidence type="ECO:0000256" key="2">
    <source>
        <dbReference type="SAM" id="Phobius"/>
    </source>
</evidence>
<dbReference type="Proteomes" id="UP000029082">
    <property type="component" value="Unassembled WGS sequence"/>
</dbReference>
<keyword evidence="2" id="KW-0472">Membrane</keyword>
<evidence type="ECO:0000313" key="3">
    <source>
        <dbReference type="EMBL" id="KFI76709.1"/>
    </source>
</evidence>
<keyword evidence="4" id="KW-1185">Reference proteome</keyword>